<dbReference type="GO" id="GO:0016491">
    <property type="term" value="F:oxidoreductase activity"/>
    <property type="evidence" value="ECO:0007669"/>
    <property type="project" value="UniProtKB-KW"/>
</dbReference>
<evidence type="ECO:0000313" key="5">
    <source>
        <dbReference type="Proteomes" id="UP000799778"/>
    </source>
</evidence>
<dbReference type="RefSeq" id="XP_033388145.1">
    <property type="nucleotide sequence ID" value="XM_033532946.1"/>
</dbReference>
<protein>
    <submittedName>
        <fullName evidence="4">Isoflavone reductase family protein</fullName>
    </submittedName>
</protein>
<dbReference type="InterPro" id="IPR036291">
    <property type="entry name" value="NAD(P)-bd_dom_sf"/>
</dbReference>
<proteinExistence type="predicted"/>
<dbReference type="OrthoDB" id="419598at2759"/>
<feature type="domain" description="NmrA-like" evidence="3">
    <location>
        <begin position="9"/>
        <end position="255"/>
    </location>
</feature>
<dbReference type="InterPro" id="IPR051609">
    <property type="entry name" value="NmrA/Isoflavone_reductase-like"/>
</dbReference>
<dbReference type="Pfam" id="PF05368">
    <property type="entry name" value="NmrA"/>
    <property type="match status" value="1"/>
</dbReference>
<keyword evidence="1" id="KW-0521">NADP</keyword>
<name>A0A6A5Y3G7_9PLEO</name>
<keyword evidence="5" id="KW-1185">Reference proteome</keyword>
<dbReference type="PANTHER" id="PTHR47706:SF1">
    <property type="entry name" value="CIPA-LIKE, PUTATIVE (AFU_ORTHOLOGUE AFUA_1G12460)-RELATED"/>
    <property type="match status" value="1"/>
</dbReference>
<dbReference type="InterPro" id="IPR008030">
    <property type="entry name" value="NmrA-like"/>
</dbReference>
<keyword evidence="2" id="KW-0560">Oxidoreductase</keyword>
<dbReference type="GeneID" id="54290343"/>
<sequence length="316" mass="34586">MSSLKNIVWVGTGKVGLPLLEKVIATGNYNIRLLLRNPLSTYSGLPQGLSSIHQVDYTDQKSLADYLRGQDAVIVFTSFLPGNGLDTKHIALVNAAIDAGVKYFIPSEWALDTAGIMGSTVDRHGPTLPTDIVLAPKRVSHNYLLCRAAEGKIRFAVVYPGVIFENGFKTGILGFDFAARTAMLPDNGINPFPASTLSTISKVIISLFANPSLISNRFYHVADGVLTQQEILQVIEKESGASWMRNSYSTQTVRSNAVENIAKGVYGRKEFVESLMTPFFGGLQVFTKVDNEKLGITYGEVDLREEVARVVRPQLQ</sequence>
<gene>
    <name evidence="4" type="ORF">BU24DRAFT_476856</name>
</gene>
<dbReference type="EMBL" id="ML978067">
    <property type="protein sequence ID" value="KAF2019806.1"/>
    <property type="molecule type" value="Genomic_DNA"/>
</dbReference>
<evidence type="ECO:0000256" key="2">
    <source>
        <dbReference type="ARBA" id="ARBA00023002"/>
    </source>
</evidence>
<dbReference type="Gene3D" id="3.40.50.720">
    <property type="entry name" value="NAD(P)-binding Rossmann-like Domain"/>
    <property type="match status" value="1"/>
</dbReference>
<evidence type="ECO:0000256" key="1">
    <source>
        <dbReference type="ARBA" id="ARBA00022857"/>
    </source>
</evidence>
<dbReference type="Proteomes" id="UP000799778">
    <property type="component" value="Unassembled WGS sequence"/>
</dbReference>
<dbReference type="SUPFAM" id="SSF51735">
    <property type="entry name" value="NAD(P)-binding Rossmann-fold domains"/>
    <property type="match status" value="1"/>
</dbReference>
<accession>A0A6A5Y3G7</accession>
<evidence type="ECO:0000313" key="4">
    <source>
        <dbReference type="EMBL" id="KAF2019806.1"/>
    </source>
</evidence>
<evidence type="ECO:0000259" key="3">
    <source>
        <dbReference type="Pfam" id="PF05368"/>
    </source>
</evidence>
<dbReference type="PANTHER" id="PTHR47706">
    <property type="entry name" value="NMRA-LIKE FAMILY PROTEIN"/>
    <property type="match status" value="1"/>
</dbReference>
<organism evidence="4 5">
    <name type="scientific">Aaosphaeria arxii CBS 175.79</name>
    <dbReference type="NCBI Taxonomy" id="1450172"/>
    <lineage>
        <taxon>Eukaryota</taxon>
        <taxon>Fungi</taxon>
        <taxon>Dikarya</taxon>
        <taxon>Ascomycota</taxon>
        <taxon>Pezizomycotina</taxon>
        <taxon>Dothideomycetes</taxon>
        <taxon>Pleosporomycetidae</taxon>
        <taxon>Pleosporales</taxon>
        <taxon>Pleosporales incertae sedis</taxon>
        <taxon>Aaosphaeria</taxon>
    </lineage>
</organism>
<dbReference type="AlphaFoldDB" id="A0A6A5Y3G7"/>
<reference evidence="4" key="1">
    <citation type="journal article" date="2020" name="Stud. Mycol.">
        <title>101 Dothideomycetes genomes: a test case for predicting lifestyles and emergence of pathogens.</title>
        <authorList>
            <person name="Haridas S."/>
            <person name="Albert R."/>
            <person name="Binder M."/>
            <person name="Bloem J."/>
            <person name="Labutti K."/>
            <person name="Salamov A."/>
            <person name="Andreopoulos B."/>
            <person name="Baker S."/>
            <person name="Barry K."/>
            <person name="Bills G."/>
            <person name="Bluhm B."/>
            <person name="Cannon C."/>
            <person name="Castanera R."/>
            <person name="Culley D."/>
            <person name="Daum C."/>
            <person name="Ezra D."/>
            <person name="Gonzalez J."/>
            <person name="Henrissat B."/>
            <person name="Kuo A."/>
            <person name="Liang C."/>
            <person name="Lipzen A."/>
            <person name="Lutzoni F."/>
            <person name="Magnuson J."/>
            <person name="Mondo S."/>
            <person name="Nolan M."/>
            <person name="Ohm R."/>
            <person name="Pangilinan J."/>
            <person name="Park H.-J."/>
            <person name="Ramirez L."/>
            <person name="Alfaro M."/>
            <person name="Sun H."/>
            <person name="Tritt A."/>
            <person name="Yoshinaga Y."/>
            <person name="Zwiers L.-H."/>
            <person name="Turgeon B."/>
            <person name="Goodwin S."/>
            <person name="Spatafora J."/>
            <person name="Crous P."/>
            <person name="Grigoriev I."/>
        </authorList>
    </citation>
    <scope>NUCLEOTIDE SEQUENCE</scope>
    <source>
        <strain evidence="4">CBS 175.79</strain>
    </source>
</reference>